<sequence length="82" mass="8611">MVLFPSGIPLSLPKADQACWGGSLQPLPIKRSPQLSPDLEVEVRVDALGVGEPLATTPIWFCCVSKHADPSGAKASEGHAHP</sequence>
<evidence type="ECO:0000313" key="1">
    <source>
        <dbReference type="EMBL" id="MPC95060.1"/>
    </source>
</evidence>
<proteinExistence type="predicted"/>
<keyword evidence="2" id="KW-1185">Reference proteome</keyword>
<dbReference type="Proteomes" id="UP000324222">
    <property type="component" value="Unassembled WGS sequence"/>
</dbReference>
<reference evidence="1 2" key="1">
    <citation type="submission" date="2019-05" db="EMBL/GenBank/DDBJ databases">
        <title>Another draft genome of Portunus trituberculatus and its Hox gene families provides insights of decapod evolution.</title>
        <authorList>
            <person name="Jeong J.-H."/>
            <person name="Song I."/>
            <person name="Kim S."/>
            <person name="Choi T."/>
            <person name="Kim D."/>
            <person name="Ryu S."/>
            <person name="Kim W."/>
        </authorList>
    </citation>
    <scope>NUCLEOTIDE SEQUENCE [LARGE SCALE GENOMIC DNA]</scope>
    <source>
        <tissue evidence="1">Muscle</tissue>
    </source>
</reference>
<organism evidence="1 2">
    <name type="scientific">Portunus trituberculatus</name>
    <name type="common">Swimming crab</name>
    <name type="synonym">Neptunus trituberculatus</name>
    <dbReference type="NCBI Taxonomy" id="210409"/>
    <lineage>
        <taxon>Eukaryota</taxon>
        <taxon>Metazoa</taxon>
        <taxon>Ecdysozoa</taxon>
        <taxon>Arthropoda</taxon>
        <taxon>Crustacea</taxon>
        <taxon>Multicrustacea</taxon>
        <taxon>Malacostraca</taxon>
        <taxon>Eumalacostraca</taxon>
        <taxon>Eucarida</taxon>
        <taxon>Decapoda</taxon>
        <taxon>Pleocyemata</taxon>
        <taxon>Brachyura</taxon>
        <taxon>Eubrachyura</taxon>
        <taxon>Portunoidea</taxon>
        <taxon>Portunidae</taxon>
        <taxon>Portuninae</taxon>
        <taxon>Portunus</taxon>
    </lineage>
</organism>
<gene>
    <name evidence="1" type="ORF">E2C01_090255</name>
</gene>
<protein>
    <submittedName>
        <fullName evidence="1">Uncharacterized protein</fullName>
    </submittedName>
</protein>
<dbReference type="EMBL" id="VSRR010100884">
    <property type="protein sequence ID" value="MPC95060.1"/>
    <property type="molecule type" value="Genomic_DNA"/>
</dbReference>
<dbReference type="AlphaFoldDB" id="A0A5B7JE76"/>
<comment type="caution">
    <text evidence="1">The sequence shown here is derived from an EMBL/GenBank/DDBJ whole genome shotgun (WGS) entry which is preliminary data.</text>
</comment>
<name>A0A5B7JE76_PORTR</name>
<evidence type="ECO:0000313" key="2">
    <source>
        <dbReference type="Proteomes" id="UP000324222"/>
    </source>
</evidence>
<accession>A0A5B7JE76</accession>